<sequence>MNPLDGGERLGWAEGMRLLVLGGTHFLGRHVATAALDRGHEVATFTRGVSGEPPGGVRVLHGDRDDPAALPAALDGWVPDLVVDTSCQTRAAARNAATALSAAGGRAVRGYAFVSSLNAYANWPPGPIGPEDGEPTWMTDDDEYGPVKAGAERVLGAAFPGRFLTARAGLIVGPHDRVDRLGWWLRRIARGGRVVVPDALDQPIAAVDARDLAGWLVTMAEQGTSGAVNATGPTGMTTLGGLLDLCRQVTGADAEWVAVPEADLVAAGVEPWLHLPLWLPAEVARTAWDVDTTRARQLGLPSRPLADTVADTWAWLQSAGELPPPPHGLPRPGLPADSEAALLAGR</sequence>
<dbReference type="InterPro" id="IPR036291">
    <property type="entry name" value="NAD(P)-bd_dom_sf"/>
</dbReference>
<protein>
    <submittedName>
        <fullName evidence="3">Nucleoside-diphosphate-sugar epimerase</fullName>
    </submittedName>
</protein>
<dbReference type="PANTHER" id="PTHR12126">
    <property type="entry name" value="NADH-UBIQUINONE OXIDOREDUCTASE 39 KDA SUBUNIT-RELATED"/>
    <property type="match status" value="1"/>
</dbReference>
<dbReference type="Proteomes" id="UP000219514">
    <property type="component" value="Unassembled WGS sequence"/>
</dbReference>
<feature type="domain" description="NAD-dependent epimerase/dehydratase" evidence="2">
    <location>
        <begin position="19"/>
        <end position="226"/>
    </location>
</feature>
<reference evidence="3 4" key="1">
    <citation type="submission" date="2017-09" db="EMBL/GenBank/DDBJ databases">
        <authorList>
            <person name="Ehlers B."/>
            <person name="Leendertz F.H."/>
        </authorList>
    </citation>
    <scope>NUCLEOTIDE SEQUENCE [LARGE SCALE GENOMIC DNA]</scope>
    <source>
        <strain evidence="3 4">DSM 46844</strain>
    </source>
</reference>
<evidence type="ECO:0000256" key="1">
    <source>
        <dbReference type="SAM" id="MobiDB-lite"/>
    </source>
</evidence>
<accession>A0A285E7T6</accession>
<feature type="compositionally biased region" description="Pro residues" evidence="1">
    <location>
        <begin position="322"/>
        <end position="333"/>
    </location>
</feature>
<dbReference type="SUPFAM" id="SSF51735">
    <property type="entry name" value="NAD(P)-binding Rossmann-fold domains"/>
    <property type="match status" value="1"/>
</dbReference>
<proteinExistence type="predicted"/>
<dbReference type="EMBL" id="OBDO01000001">
    <property type="protein sequence ID" value="SNX94274.1"/>
    <property type="molecule type" value="Genomic_DNA"/>
</dbReference>
<feature type="region of interest" description="Disordered" evidence="1">
    <location>
        <begin position="319"/>
        <end position="346"/>
    </location>
</feature>
<keyword evidence="4" id="KW-1185">Reference proteome</keyword>
<evidence type="ECO:0000313" key="3">
    <source>
        <dbReference type="EMBL" id="SNX94274.1"/>
    </source>
</evidence>
<name>A0A285E7T6_9ACTN</name>
<dbReference type="Gene3D" id="3.40.50.720">
    <property type="entry name" value="NAD(P)-binding Rossmann-like Domain"/>
    <property type="match status" value="1"/>
</dbReference>
<evidence type="ECO:0000313" key="4">
    <source>
        <dbReference type="Proteomes" id="UP000219514"/>
    </source>
</evidence>
<dbReference type="RefSeq" id="WP_245853444.1">
    <property type="nucleotide sequence ID" value="NZ_JACHXB010000001.1"/>
</dbReference>
<dbReference type="AlphaFoldDB" id="A0A285E7T6"/>
<dbReference type="GO" id="GO:0044877">
    <property type="term" value="F:protein-containing complex binding"/>
    <property type="evidence" value="ECO:0007669"/>
    <property type="project" value="TreeGrafter"/>
</dbReference>
<gene>
    <name evidence="3" type="ORF">SAMN06893097_10163</name>
</gene>
<dbReference type="InterPro" id="IPR001509">
    <property type="entry name" value="Epimerase_deHydtase"/>
</dbReference>
<dbReference type="PANTHER" id="PTHR12126:SF11">
    <property type="entry name" value="NADH DEHYDROGENASE [UBIQUINONE] 1 ALPHA SUBCOMPLEX SUBUNIT 9, MITOCHONDRIAL"/>
    <property type="match status" value="1"/>
</dbReference>
<organism evidence="3 4">
    <name type="scientific">Geodermatophilus sabuli</name>
    <dbReference type="NCBI Taxonomy" id="1564158"/>
    <lineage>
        <taxon>Bacteria</taxon>
        <taxon>Bacillati</taxon>
        <taxon>Actinomycetota</taxon>
        <taxon>Actinomycetes</taxon>
        <taxon>Geodermatophilales</taxon>
        <taxon>Geodermatophilaceae</taxon>
        <taxon>Geodermatophilus</taxon>
    </lineage>
</organism>
<dbReference type="InterPro" id="IPR051207">
    <property type="entry name" value="ComplexI_NDUFA9_subunit"/>
</dbReference>
<dbReference type="Pfam" id="PF01370">
    <property type="entry name" value="Epimerase"/>
    <property type="match status" value="1"/>
</dbReference>
<evidence type="ECO:0000259" key="2">
    <source>
        <dbReference type="Pfam" id="PF01370"/>
    </source>
</evidence>